<feature type="domain" description="AB hydrolase-1" evidence="1">
    <location>
        <begin position="111"/>
        <end position="340"/>
    </location>
</feature>
<gene>
    <name evidence="2" type="ORF">C8J24_2034</name>
</gene>
<dbReference type="SUPFAM" id="SSF53474">
    <property type="entry name" value="alpha/beta-Hydrolases"/>
    <property type="match status" value="1"/>
</dbReference>
<dbReference type="PANTHER" id="PTHR36837">
    <property type="entry name" value="POLY(3-HYDROXYALKANOATE) POLYMERASE SUBUNIT PHAC"/>
    <property type="match status" value="1"/>
</dbReference>
<dbReference type="PANTHER" id="PTHR36837:SF2">
    <property type="entry name" value="POLY(3-HYDROXYALKANOATE) POLYMERASE SUBUNIT PHAC"/>
    <property type="match status" value="1"/>
</dbReference>
<dbReference type="InterPro" id="IPR029058">
    <property type="entry name" value="AB_hydrolase_fold"/>
</dbReference>
<protein>
    <submittedName>
        <fullName evidence="2">Polyhydroxyalkanoate synthase</fullName>
    </submittedName>
</protein>
<sequence>MQPLHVTGANATRFDIAPQHGPRPLPLFLAMLRNETAASPDRRARALAGLDRYQAAPRDLPLPPRPIRASAGRAVLRDYGGGTTGKPAVIVMPSLINPAAILDLSADTSLMQWLATRGYHAHLLDWGTPGPEDRDLDLDAHVARILLPLLQGFATPPILVGYCLGGTLAVAAAALTRVAGLATIAAPWNFAGYGETARVEMARLWRAAAPFARQTGLLPMEVLQSGFWQLAPAQTIAKYETFGDRDPTSPAARAFVRLEDWANAGAPLPAAAAAALFGDMLARDLPGRGLWRIAGRSIAPLALSCPAVEFVARNDRIVPAATAIGLADRRDVDAGHVGMIVGSRARDQLWEPLANWIDSLG</sequence>
<name>A0A2T4YQL0_9SPHN</name>
<dbReference type="Gene3D" id="3.40.50.1820">
    <property type="entry name" value="alpha/beta hydrolase"/>
    <property type="match status" value="1"/>
</dbReference>
<dbReference type="EMBL" id="PZZN01000002">
    <property type="protein sequence ID" value="PTM45803.1"/>
    <property type="molecule type" value="Genomic_DNA"/>
</dbReference>
<accession>A0A2T4YQL0</accession>
<evidence type="ECO:0000313" key="3">
    <source>
        <dbReference type="Proteomes" id="UP000240996"/>
    </source>
</evidence>
<keyword evidence="3" id="KW-1185">Reference proteome</keyword>
<comment type="caution">
    <text evidence="2">The sequence shown here is derived from an EMBL/GenBank/DDBJ whole genome shotgun (WGS) entry which is preliminary data.</text>
</comment>
<reference evidence="2 3" key="1">
    <citation type="submission" date="2018-04" db="EMBL/GenBank/DDBJ databases">
        <title>Genomic Encyclopedia of Type Strains, Phase III (KMG-III): the genomes of soil and plant-associated and newly described type strains.</title>
        <authorList>
            <person name="Whitman W."/>
        </authorList>
    </citation>
    <scope>NUCLEOTIDE SEQUENCE [LARGE SCALE GENOMIC DNA]</scope>
    <source>
        <strain evidence="2 3">NW12</strain>
    </source>
</reference>
<evidence type="ECO:0000313" key="2">
    <source>
        <dbReference type="EMBL" id="PTM45803.1"/>
    </source>
</evidence>
<organism evidence="2 3">
    <name type="scientific">Sphingomonas aerolata</name>
    <dbReference type="NCBI Taxonomy" id="185951"/>
    <lineage>
        <taxon>Bacteria</taxon>
        <taxon>Pseudomonadati</taxon>
        <taxon>Pseudomonadota</taxon>
        <taxon>Alphaproteobacteria</taxon>
        <taxon>Sphingomonadales</taxon>
        <taxon>Sphingomonadaceae</taxon>
        <taxon>Sphingomonas</taxon>
    </lineage>
</organism>
<dbReference type="AlphaFoldDB" id="A0A2T4YQL0"/>
<dbReference type="Proteomes" id="UP000240996">
    <property type="component" value="Unassembled WGS sequence"/>
</dbReference>
<proteinExistence type="predicted"/>
<dbReference type="InterPro" id="IPR000073">
    <property type="entry name" value="AB_hydrolase_1"/>
</dbReference>
<dbReference type="Pfam" id="PF12697">
    <property type="entry name" value="Abhydrolase_6"/>
    <property type="match status" value="1"/>
</dbReference>
<evidence type="ECO:0000259" key="1">
    <source>
        <dbReference type="Pfam" id="PF12697"/>
    </source>
</evidence>
<dbReference type="InterPro" id="IPR051321">
    <property type="entry name" value="PHA/PHB_synthase"/>
</dbReference>